<dbReference type="OrthoDB" id="359154at2759"/>
<dbReference type="GO" id="GO:0003723">
    <property type="term" value="F:RNA binding"/>
    <property type="evidence" value="ECO:0007669"/>
    <property type="project" value="InterPro"/>
</dbReference>
<accession>A0A8H3EV33</accession>
<organism evidence="5 6">
    <name type="scientific">Alectoria fallacina</name>
    <dbReference type="NCBI Taxonomy" id="1903189"/>
    <lineage>
        <taxon>Eukaryota</taxon>
        <taxon>Fungi</taxon>
        <taxon>Dikarya</taxon>
        <taxon>Ascomycota</taxon>
        <taxon>Pezizomycotina</taxon>
        <taxon>Lecanoromycetes</taxon>
        <taxon>OSLEUM clade</taxon>
        <taxon>Lecanoromycetidae</taxon>
        <taxon>Lecanorales</taxon>
        <taxon>Lecanorineae</taxon>
        <taxon>Parmeliaceae</taxon>
        <taxon>Alectoria</taxon>
    </lineage>
</organism>
<dbReference type="Gene3D" id="2.30.30.30">
    <property type="match status" value="1"/>
</dbReference>
<dbReference type="Proteomes" id="UP000664203">
    <property type="component" value="Unassembled WGS sequence"/>
</dbReference>
<protein>
    <recommendedName>
        <fullName evidence="7">KOW domain-containing protein</fullName>
    </recommendedName>
</protein>
<sequence>MRPFKRPPTLLPHCSQCLHRTISTTVNATPKRRKTRSTQRIDQELQERASILRTRIREARVARREDWMLGPLAPRRNTGDNEYGTMALRELQGMKQGLGRGVLTERRRGGITAAGKRKSKVKGVGMSWRESLIYKGDRVAIVSDTGPESRDKGKIGTVTSVRKDNREVVIENLNLVDITPSPTALIANPNSPRVRTVPLPMPLSSVRLVVNLVDPDTGIRTDKIISRLIPLPDEKKAEIQEELRAKGIGGKAMRNRLRRRTVPGSKDIYGDWLEIPVPGKNKTGNRKEHNDDTVRFEVEQKTWTPTLLHAPMPGGVIDELRNKYSRFRTRHDAGYQLALDNRARRKAEYKAWAESAGGMLMTPVKEARQLEREKLKERGEPALEKKLLERIGEVMAKQGIAMTGKRRREMEENLRGERVVKWGPDVEMPGRREAKRAVLEEENEDGEWEDAEQREEEEEETEDVVIEEAIRPSEKRPIL</sequence>
<dbReference type="GO" id="GO:1990904">
    <property type="term" value="C:ribonucleoprotein complex"/>
    <property type="evidence" value="ECO:0007669"/>
    <property type="project" value="UniProtKB-KW"/>
</dbReference>
<reference evidence="5" key="1">
    <citation type="submission" date="2021-03" db="EMBL/GenBank/DDBJ databases">
        <authorList>
            <person name="Tagirdzhanova G."/>
        </authorList>
    </citation>
    <scope>NUCLEOTIDE SEQUENCE</scope>
</reference>
<keyword evidence="6" id="KW-1185">Reference proteome</keyword>
<dbReference type="GO" id="GO:0005840">
    <property type="term" value="C:ribosome"/>
    <property type="evidence" value="ECO:0007669"/>
    <property type="project" value="UniProtKB-KW"/>
</dbReference>
<dbReference type="AlphaFoldDB" id="A0A8H3EV33"/>
<feature type="compositionally biased region" description="Basic and acidic residues" evidence="4">
    <location>
        <begin position="468"/>
        <end position="479"/>
    </location>
</feature>
<proteinExistence type="inferred from homology"/>
<feature type="compositionally biased region" description="Basic and acidic residues" evidence="4">
    <location>
        <begin position="430"/>
        <end position="439"/>
    </location>
</feature>
<dbReference type="EMBL" id="CAJPDR010000061">
    <property type="protein sequence ID" value="CAF9913231.1"/>
    <property type="molecule type" value="Genomic_DNA"/>
</dbReference>
<evidence type="ECO:0000313" key="5">
    <source>
        <dbReference type="EMBL" id="CAF9913231.1"/>
    </source>
</evidence>
<dbReference type="InterPro" id="IPR041988">
    <property type="entry name" value="Ribosomal_uL24_KOW"/>
</dbReference>
<evidence type="ECO:0000256" key="4">
    <source>
        <dbReference type="SAM" id="MobiDB-lite"/>
    </source>
</evidence>
<gene>
    <name evidence="5" type="ORF">ALECFALPRED_008726</name>
</gene>
<comment type="caution">
    <text evidence="5">The sequence shown here is derived from an EMBL/GenBank/DDBJ whole genome shotgun (WGS) entry which is preliminary data.</text>
</comment>
<dbReference type="InterPro" id="IPR008991">
    <property type="entry name" value="Translation_prot_SH3-like_sf"/>
</dbReference>
<dbReference type="InterPro" id="IPR014722">
    <property type="entry name" value="Rib_uL2_dom2"/>
</dbReference>
<keyword evidence="3" id="KW-0687">Ribonucleoprotein</keyword>
<evidence type="ECO:0008006" key="7">
    <source>
        <dbReference type="Google" id="ProtNLM"/>
    </source>
</evidence>
<evidence type="ECO:0000256" key="3">
    <source>
        <dbReference type="ARBA" id="ARBA00023274"/>
    </source>
</evidence>
<evidence type="ECO:0000256" key="2">
    <source>
        <dbReference type="ARBA" id="ARBA00022980"/>
    </source>
</evidence>
<comment type="similarity">
    <text evidence="1">Belongs to the universal ribosomal protein uL24 family.</text>
</comment>
<dbReference type="Pfam" id="PF22682">
    <property type="entry name" value="Ribosomal_uL24m-like"/>
    <property type="match status" value="1"/>
</dbReference>
<evidence type="ECO:0000313" key="6">
    <source>
        <dbReference type="Proteomes" id="UP000664203"/>
    </source>
</evidence>
<name>A0A8H3EV33_9LECA</name>
<dbReference type="SUPFAM" id="SSF50104">
    <property type="entry name" value="Translation proteins SH3-like domain"/>
    <property type="match status" value="1"/>
</dbReference>
<feature type="compositionally biased region" description="Acidic residues" evidence="4">
    <location>
        <begin position="440"/>
        <end position="466"/>
    </location>
</feature>
<feature type="region of interest" description="Disordered" evidence="4">
    <location>
        <begin position="430"/>
        <end position="479"/>
    </location>
</feature>
<dbReference type="CDD" id="cd06089">
    <property type="entry name" value="KOW_RPL26"/>
    <property type="match status" value="1"/>
</dbReference>
<evidence type="ECO:0000256" key="1">
    <source>
        <dbReference type="ARBA" id="ARBA00010618"/>
    </source>
</evidence>
<keyword evidence="2" id="KW-0689">Ribosomal protein</keyword>